<feature type="region of interest" description="Disordered" evidence="1">
    <location>
        <begin position="1"/>
        <end position="35"/>
    </location>
</feature>
<dbReference type="EMBL" id="JAEHOD010000132">
    <property type="protein sequence ID" value="KAG2423869.1"/>
    <property type="molecule type" value="Genomic_DNA"/>
</dbReference>
<evidence type="ECO:0000313" key="2">
    <source>
        <dbReference type="EMBL" id="KAG2423869.1"/>
    </source>
</evidence>
<evidence type="ECO:0000313" key="3">
    <source>
        <dbReference type="Proteomes" id="UP000613740"/>
    </source>
</evidence>
<dbReference type="OrthoDB" id="551261at2759"/>
<feature type="compositionally biased region" description="Gly residues" evidence="1">
    <location>
        <begin position="19"/>
        <end position="35"/>
    </location>
</feature>
<sequence length="467" mass="51442">METGPDDGSIGSAHDSGSGSMGGFGDGGVFDGGPLQGRERLEPAHWYIDFGLENVIREQLFRDERFLKERGNHRMNNPATGESPYQGEAYAELLQKTGGKAGRWESSLVELMFDSVQPFRKASHSSTILSVRYMDVDPRNRGKAWASAVVAVIPGPSIPKAMRAYLLRTVAALQRLAEDGMEVTQPRTIGTQHDPAFKYKHHVYLIGRAVRVGDARLHLTHADQVERGQVADALVLRAHGLEPGRGAADRRDAAAALSAYPVKASNPFTALSYVDLQDMFRVPVVHALLYGVVRAFVLCMLDGTAPEALAFTRDDKRLIQSRASRVVVPSDFGRPYLDLVDYQATFLASASAAHRRLCEFAKLAEENTFPDKTFSVNLHICCCRLLRQEQRVGAAAGDLEFAVERVMQYYKRVASGVAYKPEQHFANEVLLTGAMAEVRAQHSLLSLEDVAGRRQADFSDVQRLGRA</sequence>
<dbReference type="Proteomes" id="UP000613740">
    <property type="component" value="Unassembled WGS sequence"/>
</dbReference>
<dbReference type="AlphaFoldDB" id="A0A835VSH7"/>
<keyword evidence="3" id="KW-1185">Reference proteome</keyword>
<protein>
    <submittedName>
        <fullName evidence="2">Uncharacterized protein</fullName>
    </submittedName>
</protein>
<comment type="caution">
    <text evidence="2">The sequence shown here is derived from an EMBL/GenBank/DDBJ whole genome shotgun (WGS) entry which is preliminary data.</text>
</comment>
<organism evidence="2 3">
    <name type="scientific">Chlamydomonas schloesseri</name>
    <dbReference type="NCBI Taxonomy" id="2026947"/>
    <lineage>
        <taxon>Eukaryota</taxon>
        <taxon>Viridiplantae</taxon>
        <taxon>Chlorophyta</taxon>
        <taxon>core chlorophytes</taxon>
        <taxon>Chlorophyceae</taxon>
        <taxon>CS clade</taxon>
        <taxon>Chlamydomonadales</taxon>
        <taxon>Chlamydomonadaceae</taxon>
        <taxon>Chlamydomonas</taxon>
    </lineage>
</organism>
<accession>A0A835VSH7</accession>
<proteinExistence type="predicted"/>
<name>A0A835VSH7_9CHLO</name>
<reference evidence="2" key="1">
    <citation type="journal article" date="2020" name="bioRxiv">
        <title>Comparative genomics of Chlamydomonas.</title>
        <authorList>
            <person name="Craig R.J."/>
            <person name="Hasan A.R."/>
            <person name="Ness R.W."/>
            <person name="Keightley P.D."/>
        </authorList>
    </citation>
    <scope>NUCLEOTIDE SEQUENCE</scope>
    <source>
        <strain evidence="2">CCAP 11/173</strain>
    </source>
</reference>
<gene>
    <name evidence="2" type="ORF">HYH02_015272</name>
</gene>
<evidence type="ECO:0000256" key="1">
    <source>
        <dbReference type="SAM" id="MobiDB-lite"/>
    </source>
</evidence>